<dbReference type="EMBL" id="BLLF01001538">
    <property type="protein sequence ID" value="GFH19900.1"/>
    <property type="molecule type" value="Genomic_DNA"/>
</dbReference>
<feature type="non-terminal residue" evidence="1">
    <location>
        <position position="31"/>
    </location>
</feature>
<dbReference type="AlphaFoldDB" id="A0A699ZF64"/>
<name>A0A699ZF64_HAELA</name>
<gene>
    <name evidence="1" type="ORF">HaLaN_16929</name>
</gene>
<sequence>MQEQVTDCYLEHYLQHWSEPVFKEALASIPQ</sequence>
<organism evidence="1 2">
    <name type="scientific">Haematococcus lacustris</name>
    <name type="common">Green alga</name>
    <name type="synonym">Haematococcus pluvialis</name>
    <dbReference type="NCBI Taxonomy" id="44745"/>
    <lineage>
        <taxon>Eukaryota</taxon>
        <taxon>Viridiplantae</taxon>
        <taxon>Chlorophyta</taxon>
        <taxon>core chlorophytes</taxon>
        <taxon>Chlorophyceae</taxon>
        <taxon>CS clade</taxon>
        <taxon>Chlamydomonadales</taxon>
        <taxon>Haematococcaceae</taxon>
        <taxon>Haematococcus</taxon>
    </lineage>
</organism>
<reference evidence="1 2" key="1">
    <citation type="submission" date="2020-02" db="EMBL/GenBank/DDBJ databases">
        <title>Draft genome sequence of Haematococcus lacustris strain NIES-144.</title>
        <authorList>
            <person name="Morimoto D."/>
            <person name="Nakagawa S."/>
            <person name="Yoshida T."/>
            <person name="Sawayama S."/>
        </authorList>
    </citation>
    <scope>NUCLEOTIDE SEQUENCE [LARGE SCALE GENOMIC DNA]</scope>
    <source>
        <strain evidence="1 2">NIES-144</strain>
    </source>
</reference>
<accession>A0A699ZF64</accession>
<feature type="non-terminal residue" evidence="1">
    <location>
        <position position="1"/>
    </location>
</feature>
<evidence type="ECO:0000313" key="1">
    <source>
        <dbReference type="EMBL" id="GFH19900.1"/>
    </source>
</evidence>
<keyword evidence="2" id="KW-1185">Reference proteome</keyword>
<comment type="caution">
    <text evidence="1">The sequence shown here is derived from an EMBL/GenBank/DDBJ whole genome shotgun (WGS) entry which is preliminary data.</text>
</comment>
<protein>
    <submittedName>
        <fullName evidence="1">Uncharacterized protein</fullName>
    </submittedName>
</protein>
<dbReference type="Proteomes" id="UP000485058">
    <property type="component" value="Unassembled WGS sequence"/>
</dbReference>
<proteinExistence type="predicted"/>
<evidence type="ECO:0000313" key="2">
    <source>
        <dbReference type="Proteomes" id="UP000485058"/>
    </source>
</evidence>